<protein>
    <submittedName>
        <fullName evidence="2">Uncharacterized protein</fullName>
    </submittedName>
</protein>
<accession>A0A7W6V3V1</accession>
<keyword evidence="1" id="KW-0472">Membrane</keyword>
<gene>
    <name evidence="2" type="ORF">GGE35_005310</name>
</gene>
<keyword evidence="1" id="KW-1133">Transmembrane helix</keyword>
<evidence type="ECO:0000256" key="1">
    <source>
        <dbReference type="SAM" id="Phobius"/>
    </source>
</evidence>
<organism evidence="2 3">
    <name type="scientific">Aliirhizobium cellulosilyticum</name>
    <dbReference type="NCBI Taxonomy" id="393664"/>
    <lineage>
        <taxon>Bacteria</taxon>
        <taxon>Pseudomonadati</taxon>
        <taxon>Pseudomonadota</taxon>
        <taxon>Alphaproteobacteria</taxon>
        <taxon>Hyphomicrobiales</taxon>
        <taxon>Rhizobiaceae</taxon>
        <taxon>Aliirhizobium</taxon>
    </lineage>
</organism>
<evidence type="ECO:0000313" key="3">
    <source>
        <dbReference type="Proteomes" id="UP000576087"/>
    </source>
</evidence>
<comment type="caution">
    <text evidence="2">The sequence shown here is derived from an EMBL/GenBank/DDBJ whole genome shotgun (WGS) entry which is preliminary data.</text>
</comment>
<dbReference type="Proteomes" id="UP000576087">
    <property type="component" value="Unassembled WGS sequence"/>
</dbReference>
<dbReference type="EMBL" id="JACIHM010000015">
    <property type="protein sequence ID" value="MBB4449456.1"/>
    <property type="molecule type" value="Genomic_DNA"/>
</dbReference>
<feature type="transmembrane region" description="Helical" evidence="1">
    <location>
        <begin position="91"/>
        <end position="110"/>
    </location>
</feature>
<name>A0A7W6V3V1_9HYPH</name>
<dbReference type="AlphaFoldDB" id="A0A7W6V3V1"/>
<evidence type="ECO:0000313" key="2">
    <source>
        <dbReference type="EMBL" id="MBB4449456.1"/>
    </source>
</evidence>
<reference evidence="2 3" key="1">
    <citation type="submission" date="2020-08" db="EMBL/GenBank/DDBJ databases">
        <title>Genomic Encyclopedia of Type Strains, Phase IV (KMG-V): Genome sequencing to study the core and pangenomes of soil and plant-associated prokaryotes.</title>
        <authorList>
            <person name="Whitman W."/>
        </authorList>
    </citation>
    <scope>NUCLEOTIDE SEQUENCE [LARGE SCALE GENOMIC DNA]</scope>
    <source>
        <strain evidence="2 3">SEMIA 452</strain>
    </source>
</reference>
<feature type="transmembrane region" description="Helical" evidence="1">
    <location>
        <begin position="55"/>
        <end position="71"/>
    </location>
</feature>
<feature type="transmembrane region" description="Helical" evidence="1">
    <location>
        <begin position="31"/>
        <end position="48"/>
    </location>
</feature>
<sequence>MRTLYSAVIWAVATVMIILLVTLPINTRTQLIASILIVTVMAIIKLLDVGGKWRLVALAFGTGMVLRYVYWRTTSTLPPVNQLENFIPGMLVYLAEMYSVLMLSLSLSSLPCRCRRRGQAADRAATKTCRPSMSLCQATTRTNSFLPILWPLPATWIIRRKS</sequence>
<feature type="transmembrane region" description="Helical" evidence="1">
    <location>
        <begin position="7"/>
        <end position="25"/>
    </location>
</feature>
<proteinExistence type="predicted"/>
<keyword evidence="1" id="KW-0812">Transmembrane</keyword>